<gene>
    <name evidence="4" type="ORF">ALIPUT_02607</name>
</gene>
<dbReference type="eggNOG" id="COG5283">
    <property type="taxonomic scope" value="Bacteria"/>
</dbReference>
<proteinExistence type="predicted"/>
<evidence type="ECO:0000313" key="4">
    <source>
        <dbReference type="EMBL" id="EDS03069.1"/>
    </source>
</evidence>
<reference evidence="4" key="1">
    <citation type="submission" date="2007-10" db="EMBL/GenBank/DDBJ databases">
        <authorList>
            <person name="Fulton L."/>
            <person name="Clifton S."/>
            <person name="Fulton B."/>
            <person name="Xu J."/>
            <person name="Minx P."/>
            <person name="Pepin K.H."/>
            <person name="Johnson M."/>
            <person name="Thiruvilangam P."/>
            <person name="Bhonagiri V."/>
            <person name="Nash W.E."/>
            <person name="Mardis E.R."/>
            <person name="Wilson R.K."/>
        </authorList>
    </citation>
    <scope>NUCLEOTIDE SEQUENCE [LARGE SCALE GENOMIC DNA]</scope>
    <source>
        <strain evidence="4">DSM 17216</strain>
    </source>
</reference>
<dbReference type="GeneID" id="73802990"/>
<protein>
    <submittedName>
        <fullName evidence="4">Phage tail tape measure protein, TP901 family</fullName>
    </submittedName>
</protein>
<dbReference type="RefSeq" id="WP_004328650.1">
    <property type="nucleotide sequence ID" value="NZ_DS499577.1"/>
</dbReference>
<dbReference type="EMBL" id="ABFK02000020">
    <property type="protein sequence ID" value="EDS03069.1"/>
    <property type="molecule type" value="Genomic_DNA"/>
</dbReference>
<evidence type="ECO:0000259" key="3">
    <source>
        <dbReference type="Pfam" id="PF10145"/>
    </source>
</evidence>
<evidence type="ECO:0000256" key="1">
    <source>
        <dbReference type="ARBA" id="ARBA00022612"/>
    </source>
</evidence>
<sequence>MAQTQNYEVYYDIKVNATEGTEQVTAFANAVEKLSKGRISFAPVVTNINEMMQAVEKTFRGKNGKKKDFNFDLEIRTGETEKRLEGVKNLLTEIKELTQGIKLTINPGEKIDGRALRNQTNKLVGKKKLDEQQAEAKRNAASAVKSVMDTQRTVTRSIGKINSALAHLEKRREVNIKTDAARARLQEILILLGNIRGAATMTLHLNTAAPATSVPAGPVVRPPYAPVAAAVLSDKEQAGLNKRLYADEAMNRQRMQQAKEKAALQVETFRQMSEIRAAERAARLRESERTRTDRELRKIAERTRREELNAEKRRRQAEDTQRRRNAARAVTTMRRQAAFEDSVYGSKRRAAINRIQYSKAPSWRNLPMAGMLNAYMAYNFLRTQFTEAVEYSNIMQSAHSILRVADSDLATFEGRFDRMARYVRRIGVETKFTAIEVAGAVKFLSMAGMGIETINESIRPITNLALIGDNDISQIADLATNIQTGYNIKNTSMGSVADILASTVSRSNVNIIEMAESFKMAAGYLRLSGVDFTEASAAIGVLGNMGIKGTMAGTALRAMATRFAKPTKEAREALDRLGVKFTRMEDIYGKQVEKLRPLADIFEDLNKKGATMADMQTIFGKIGGNAAMMFVSNYGQLRTLASQNRASQGISSELAQVKQDTTKGLWYQMTSQLTESFMQGYELIEPVIRSTLKDFLAKFNSREFARGLASIGQGVMSLLSVLGNFASWMTRNFYWIEPLLFTGFVATRLFKLAGALTNVGVAVGFIGKQTAGNSIVELVSGLTGLTSARGIKALSFANKRALVTALRAAGVSGKGAMGRALLQSGAGSFAARAGFSSLFASQVATGGGLVGAAGSLSAIGTGAVAATAGIAALVGALGWVAYKTWQIKKAKDAVLEDITANEKYRYPVIEDLYAALHKTYQQAIDTKKAVDDLTSGKTVEESSGHKIGIFTGNWWMSFLAELGASLSSSRGGVYHAPAYSYSDAQQDDSREAITAIARRDSQSRLNAAYAEFGKMSDPLEVRAFIENIALKYGQQAVTAAEAAKKLGLDKPFWFERNGKITYTNALGDLPEVAAAYTPTYAAYQNNTTVKHITTAAQGYLDAIESMAGARALIEKSGFDYGELARGGFTQNKDGLWVQKALNAQATDKERQEMLAGRQRVHHLLVNLSGTLRQVFGGSSEAAENILRKAGFSAALYANEPDSNDTSPFNANRITNIGDDDGGAGGNYSGTGRLSSAAPKQVIVNITNLMSVETIDLLKSPEGQTAEIQHFKEQMAQALIDVVHDFDASWNG</sequence>
<dbReference type="PANTHER" id="PTHR37813:SF1">
    <property type="entry name" value="FELS-2 PROPHAGE PROTEIN"/>
    <property type="match status" value="1"/>
</dbReference>
<dbReference type="HOGENOM" id="CLU_263132_0_0_10"/>
<dbReference type="Proteomes" id="UP000005819">
    <property type="component" value="Unassembled WGS sequence"/>
</dbReference>
<reference evidence="4" key="2">
    <citation type="submission" date="2013-09" db="EMBL/GenBank/DDBJ databases">
        <title>Draft genome sequence of Alistipes putredinis (DSM 17216).</title>
        <authorList>
            <person name="Sudarsanam P."/>
            <person name="Ley R."/>
            <person name="Guruge J."/>
            <person name="Turnbaugh P.J."/>
            <person name="Mahowald M."/>
            <person name="Liep D."/>
            <person name="Gordon J."/>
        </authorList>
    </citation>
    <scope>NUCLEOTIDE SEQUENCE</scope>
    <source>
        <strain evidence="4">DSM 17216</strain>
    </source>
</reference>
<feature type="compositionally biased region" description="Basic and acidic residues" evidence="2">
    <location>
        <begin position="307"/>
        <end position="322"/>
    </location>
</feature>
<keyword evidence="5" id="KW-1185">Reference proteome</keyword>
<evidence type="ECO:0000256" key="2">
    <source>
        <dbReference type="SAM" id="MobiDB-lite"/>
    </source>
</evidence>
<feature type="domain" description="Phage tail tape measure protein" evidence="3">
    <location>
        <begin position="424"/>
        <end position="617"/>
    </location>
</feature>
<dbReference type="Pfam" id="PF10145">
    <property type="entry name" value="PhageMin_Tail"/>
    <property type="match status" value="1"/>
</dbReference>
<dbReference type="NCBIfam" id="TIGR01760">
    <property type="entry name" value="tape_meas_TP901"/>
    <property type="match status" value="1"/>
</dbReference>
<name>B0MZN3_9BACT</name>
<dbReference type="OrthoDB" id="1045417at2"/>
<accession>B0MZN3</accession>
<evidence type="ECO:0000313" key="5">
    <source>
        <dbReference type="Proteomes" id="UP000005819"/>
    </source>
</evidence>
<organism evidence="4 5">
    <name type="scientific">Alistipes putredinis DSM 17216</name>
    <dbReference type="NCBI Taxonomy" id="445970"/>
    <lineage>
        <taxon>Bacteria</taxon>
        <taxon>Pseudomonadati</taxon>
        <taxon>Bacteroidota</taxon>
        <taxon>Bacteroidia</taxon>
        <taxon>Bacteroidales</taxon>
        <taxon>Rikenellaceae</taxon>
        <taxon>Alistipes</taxon>
    </lineage>
</organism>
<feature type="region of interest" description="Disordered" evidence="2">
    <location>
        <begin position="307"/>
        <end position="327"/>
    </location>
</feature>
<dbReference type="PANTHER" id="PTHR37813">
    <property type="entry name" value="FELS-2 PROPHAGE PROTEIN"/>
    <property type="match status" value="1"/>
</dbReference>
<dbReference type="InterPro" id="IPR010090">
    <property type="entry name" value="Phage_tape_meas"/>
</dbReference>
<comment type="caution">
    <text evidence="4">The sequence shown here is derived from an EMBL/GenBank/DDBJ whole genome shotgun (WGS) entry which is preliminary data.</text>
</comment>
<keyword evidence="1" id="KW-1188">Viral release from host cell</keyword>